<keyword evidence="3" id="KW-0449">Lipoprotein</keyword>
<dbReference type="PRINTS" id="PR00452">
    <property type="entry name" value="SH3DOMAIN"/>
</dbReference>
<dbReference type="PRINTS" id="PR00401">
    <property type="entry name" value="SH2DOMAIN"/>
</dbReference>
<gene>
    <name evidence="7" type="ORF">JZ751_000041</name>
</gene>
<dbReference type="EMBL" id="JAFBMS010000001">
    <property type="protein sequence ID" value="KAG9355203.1"/>
    <property type="molecule type" value="Genomic_DNA"/>
</dbReference>
<dbReference type="PROSITE" id="PS50001">
    <property type="entry name" value="SH2"/>
    <property type="match status" value="1"/>
</dbReference>
<protein>
    <recommendedName>
        <fullName evidence="6">SH2 domain-containing protein</fullName>
    </recommendedName>
</protein>
<dbReference type="InterPro" id="IPR036028">
    <property type="entry name" value="SH3-like_dom_sf"/>
</dbReference>
<sequence>MGGVVGSKPSRDFGVTLSVKPRTRSTARPTSRQRTPRRPGTTHLTSNPSAKPPPSSRASGSNGGVMGGSPSSLNPSFQSAETNPSPGAAAGSVKFFVALYDYDARTFDDLSFKKGDRFEIISTWYFGRMGRRDAERLLMVLGNQRGTFLVRESETSQGAYSLSIRDWNEVKGVIVKHYKVRRLDNGGFYITTQVQFETLQKLVKHYMEHMDGLCSRLTVVCPTVRPQTQGLARDAWEISRDSLSLELKLGQGCFGEVWMGSLLDYLKEGEGHLLKLPQLVDMAAQRTYGAYNLVITYGAYNLVITYGPYNLVITYGPYNLVITYGVSQLNGQSMEKHNLGVLALLLVVSDRVLMAEFTPGIGPASCC</sequence>
<evidence type="ECO:0000259" key="6">
    <source>
        <dbReference type="PROSITE" id="PS50001"/>
    </source>
</evidence>
<evidence type="ECO:0000313" key="8">
    <source>
        <dbReference type="Proteomes" id="UP000824540"/>
    </source>
</evidence>
<evidence type="ECO:0000256" key="2">
    <source>
        <dbReference type="ARBA" id="ARBA00022999"/>
    </source>
</evidence>
<keyword evidence="2 4" id="KW-0727">SH2 domain</keyword>
<dbReference type="Gene3D" id="2.30.30.40">
    <property type="entry name" value="SH3 Domains"/>
    <property type="match status" value="1"/>
</dbReference>
<dbReference type="CDD" id="cd09933">
    <property type="entry name" value="SH2_Src_family"/>
    <property type="match status" value="1"/>
</dbReference>
<dbReference type="Proteomes" id="UP000824540">
    <property type="component" value="Unassembled WGS sequence"/>
</dbReference>
<feature type="compositionally biased region" description="Polar residues" evidence="5">
    <location>
        <begin position="69"/>
        <end position="85"/>
    </location>
</feature>
<dbReference type="InterPro" id="IPR036860">
    <property type="entry name" value="SH2_dom_sf"/>
</dbReference>
<dbReference type="SUPFAM" id="SSF50044">
    <property type="entry name" value="SH3-domain"/>
    <property type="match status" value="1"/>
</dbReference>
<dbReference type="PANTHER" id="PTHR46037">
    <property type="entry name" value="PROTEIN ENHANCER OF SEVENLESS 2B"/>
    <property type="match status" value="1"/>
</dbReference>
<dbReference type="OrthoDB" id="4062651at2759"/>
<dbReference type="InterPro" id="IPR000980">
    <property type="entry name" value="SH2"/>
</dbReference>
<dbReference type="Gene3D" id="3.30.505.10">
    <property type="entry name" value="SH2 domain"/>
    <property type="match status" value="1"/>
</dbReference>
<proteinExistence type="predicted"/>
<dbReference type="InterPro" id="IPR001452">
    <property type="entry name" value="SH3_domain"/>
</dbReference>
<feature type="region of interest" description="Disordered" evidence="5">
    <location>
        <begin position="1"/>
        <end position="85"/>
    </location>
</feature>
<dbReference type="InterPro" id="IPR043539">
    <property type="entry name" value="Grb2-like"/>
</dbReference>
<dbReference type="Gene3D" id="3.30.200.20">
    <property type="entry name" value="Phosphorylase Kinase, domain 1"/>
    <property type="match status" value="1"/>
</dbReference>
<comment type="caution">
    <text evidence="7">The sequence shown here is derived from an EMBL/GenBank/DDBJ whole genome shotgun (WGS) entry which is preliminary data.</text>
</comment>
<dbReference type="AlphaFoldDB" id="A0A8T2PV45"/>
<keyword evidence="1" id="KW-0728">SH3 domain</keyword>
<feature type="domain" description="SH2" evidence="6">
    <location>
        <begin position="124"/>
        <end position="221"/>
    </location>
</feature>
<evidence type="ECO:0000256" key="5">
    <source>
        <dbReference type="SAM" id="MobiDB-lite"/>
    </source>
</evidence>
<accession>A0A8T2PV45</accession>
<dbReference type="FunFam" id="3.30.505.10:FF:000001">
    <property type="entry name" value="Tyrosine-protein kinase"/>
    <property type="match status" value="1"/>
</dbReference>
<keyword evidence="8" id="KW-1185">Reference proteome</keyword>
<evidence type="ECO:0000256" key="4">
    <source>
        <dbReference type="PROSITE-ProRule" id="PRU00191"/>
    </source>
</evidence>
<evidence type="ECO:0000256" key="1">
    <source>
        <dbReference type="ARBA" id="ARBA00022443"/>
    </source>
</evidence>
<organism evidence="7 8">
    <name type="scientific">Albula glossodonta</name>
    <name type="common">roundjaw bonefish</name>
    <dbReference type="NCBI Taxonomy" id="121402"/>
    <lineage>
        <taxon>Eukaryota</taxon>
        <taxon>Metazoa</taxon>
        <taxon>Chordata</taxon>
        <taxon>Craniata</taxon>
        <taxon>Vertebrata</taxon>
        <taxon>Euteleostomi</taxon>
        <taxon>Actinopterygii</taxon>
        <taxon>Neopterygii</taxon>
        <taxon>Teleostei</taxon>
        <taxon>Albuliformes</taxon>
        <taxon>Albulidae</taxon>
        <taxon>Albula</taxon>
    </lineage>
</organism>
<dbReference type="SUPFAM" id="SSF55550">
    <property type="entry name" value="SH2 domain"/>
    <property type="match status" value="1"/>
</dbReference>
<reference evidence="7" key="1">
    <citation type="thesis" date="2021" institute="BYU ScholarsArchive" country="Provo, UT, USA">
        <title>Applications of and Algorithms for Genome Assembly and Genomic Analyses with an Emphasis on Marine Teleosts.</title>
        <authorList>
            <person name="Pickett B.D."/>
        </authorList>
    </citation>
    <scope>NUCLEOTIDE SEQUENCE</scope>
    <source>
        <strain evidence="7">HI-2016</strain>
    </source>
</reference>
<name>A0A8T2PV45_9TELE</name>
<dbReference type="Pfam" id="PF00017">
    <property type="entry name" value="SH2"/>
    <property type="match status" value="1"/>
</dbReference>
<evidence type="ECO:0000256" key="3">
    <source>
        <dbReference type="ARBA" id="ARBA00023288"/>
    </source>
</evidence>
<evidence type="ECO:0000313" key="7">
    <source>
        <dbReference type="EMBL" id="KAG9355203.1"/>
    </source>
</evidence>
<dbReference type="SMART" id="SM00252">
    <property type="entry name" value="SH2"/>
    <property type="match status" value="1"/>
</dbReference>
<feature type="compositionally biased region" description="Low complexity" evidence="5">
    <location>
        <begin position="24"/>
        <end position="49"/>
    </location>
</feature>